<gene>
    <name evidence="1" type="ORF">CITCOLO1_LOCUS3437</name>
</gene>
<protein>
    <submittedName>
        <fullName evidence="1">Uncharacterized protein</fullName>
    </submittedName>
</protein>
<reference evidence="1 2" key="1">
    <citation type="submission" date="2024-03" db="EMBL/GenBank/DDBJ databases">
        <authorList>
            <person name="Gkanogiannis A."/>
            <person name="Becerra Lopez-Lavalle L."/>
        </authorList>
    </citation>
    <scope>NUCLEOTIDE SEQUENCE [LARGE SCALE GENOMIC DNA]</scope>
</reference>
<accession>A0ABP0XWA4</accession>
<name>A0ABP0XWA4_9ROSI</name>
<feature type="non-terminal residue" evidence="1">
    <location>
        <position position="1"/>
    </location>
</feature>
<sequence length="81" mass="9223">ILPICSKHPNKYVADMWQTCSRYVVNMYVNASHTTFQATIRATIKLGDGKAATQPSNLEVENQHQSIKLELHQHFRGCVRP</sequence>
<dbReference type="EMBL" id="OZ021744">
    <property type="protein sequence ID" value="CAK9311770.1"/>
    <property type="molecule type" value="Genomic_DNA"/>
</dbReference>
<organism evidence="1 2">
    <name type="scientific">Citrullus colocynthis</name>
    <name type="common">colocynth</name>
    <dbReference type="NCBI Taxonomy" id="252529"/>
    <lineage>
        <taxon>Eukaryota</taxon>
        <taxon>Viridiplantae</taxon>
        <taxon>Streptophyta</taxon>
        <taxon>Embryophyta</taxon>
        <taxon>Tracheophyta</taxon>
        <taxon>Spermatophyta</taxon>
        <taxon>Magnoliopsida</taxon>
        <taxon>eudicotyledons</taxon>
        <taxon>Gunneridae</taxon>
        <taxon>Pentapetalae</taxon>
        <taxon>rosids</taxon>
        <taxon>fabids</taxon>
        <taxon>Cucurbitales</taxon>
        <taxon>Cucurbitaceae</taxon>
        <taxon>Benincaseae</taxon>
        <taxon>Citrullus</taxon>
    </lineage>
</organism>
<proteinExistence type="predicted"/>
<evidence type="ECO:0000313" key="2">
    <source>
        <dbReference type="Proteomes" id="UP001642487"/>
    </source>
</evidence>
<evidence type="ECO:0000313" key="1">
    <source>
        <dbReference type="EMBL" id="CAK9311770.1"/>
    </source>
</evidence>
<keyword evidence="2" id="KW-1185">Reference proteome</keyword>
<dbReference type="Proteomes" id="UP001642487">
    <property type="component" value="Chromosome 10"/>
</dbReference>